<comment type="caution">
    <text evidence="5">The sequence shown here is derived from an EMBL/GenBank/DDBJ whole genome shotgun (WGS) entry which is preliminary data.</text>
</comment>
<keyword evidence="3 4" id="KW-0663">Pyridoxal phosphate</keyword>
<dbReference type="EC" id="4.4.1.1" evidence="5"/>
<organism evidence="5 6">
    <name type="scientific">Eupransor demetentiae</name>
    <dbReference type="NCBI Taxonomy" id="3109584"/>
    <lineage>
        <taxon>Bacteria</taxon>
        <taxon>Bacillati</taxon>
        <taxon>Bacillota</taxon>
        <taxon>Bacilli</taxon>
        <taxon>Lactobacillales</taxon>
        <taxon>Lactobacillaceae</taxon>
        <taxon>Eupransor</taxon>
    </lineage>
</organism>
<dbReference type="Proteomes" id="UP001314241">
    <property type="component" value="Unassembled WGS sequence"/>
</dbReference>
<dbReference type="PANTHER" id="PTHR11808">
    <property type="entry name" value="TRANS-SULFURATION ENZYME FAMILY MEMBER"/>
    <property type="match status" value="1"/>
</dbReference>
<dbReference type="EMBL" id="CAWVOH010000002">
    <property type="protein sequence ID" value="CAK8054459.1"/>
    <property type="molecule type" value="Genomic_DNA"/>
</dbReference>
<evidence type="ECO:0000256" key="1">
    <source>
        <dbReference type="ARBA" id="ARBA00001933"/>
    </source>
</evidence>
<dbReference type="GO" id="GO:0047982">
    <property type="term" value="F:homocysteine desulfhydrase activity"/>
    <property type="evidence" value="ECO:0007669"/>
    <property type="project" value="UniProtKB-EC"/>
</dbReference>
<comment type="similarity">
    <text evidence="2 4">Belongs to the trans-sulfuration enzymes family.</text>
</comment>
<dbReference type="InterPro" id="IPR054542">
    <property type="entry name" value="Cys_met_metab_PP"/>
</dbReference>
<name>A0ABM9N5L3_9LACO</name>
<proteinExistence type="inferred from homology"/>
<dbReference type="PROSITE" id="PS00868">
    <property type="entry name" value="CYS_MET_METAB_PP"/>
    <property type="match status" value="1"/>
</dbReference>
<reference evidence="5 6" key="1">
    <citation type="submission" date="2024-01" db="EMBL/GenBank/DDBJ databases">
        <authorList>
            <person name="Botero Cardona J."/>
        </authorList>
    </citation>
    <scope>NUCLEOTIDE SEQUENCE [LARGE SCALE GENOMIC DNA]</scope>
    <source>
        <strain evidence="5 6">LMG 33000</strain>
    </source>
</reference>
<dbReference type="Pfam" id="PF01053">
    <property type="entry name" value="Cys_Met_Meta_PP"/>
    <property type="match status" value="1"/>
</dbReference>
<dbReference type="Gene3D" id="3.90.1150.10">
    <property type="entry name" value="Aspartate Aminotransferase, domain 1"/>
    <property type="match status" value="1"/>
</dbReference>
<comment type="cofactor">
    <cofactor evidence="1 4">
        <name>pyridoxal 5'-phosphate</name>
        <dbReference type="ChEBI" id="CHEBI:597326"/>
    </cofactor>
</comment>
<dbReference type="PIRSF" id="PIRSF001434">
    <property type="entry name" value="CGS"/>
    <property type="match status" value="1"/>
</dbReference>
<dbReference type="EC" id="4.4.1.2" evidence="5"/>
<keyword evidence="5" id="KW-0456">Lyase</keyword>
<evidence type="ECO:0000313" key="6">
    <source>
        <dbReference type="Proteomes" id="UP001314241"/>
    </source>
</evidence>
<evidence type="ECO:0000313" key="5">
    <source>
        <dbReference type="EMBL" id="CAK8054459.1"/>
    </source>
</evidence>
<dbReference type="SUPFAM" id="SSF53383">
    <property type="entry name" value="PLP-dependent transferases"/>
    <property type="match status" value="1"/>
</dbReference>
<evidence type="ECO:0000256" key="4">
    <source>
        <dbReference type="RuleBase" id="RU362118"/>
    </source>
</evidence>
<dbReference type="InterPro" id="IPR015424">
    <property type="entry name" value="PyrdxlP-dep_Trfase"/>
</dbReference>
<keyword evidence="6" id="KW-1185">Reference proteome</keyword>
<dbReference type="InterPro" id="IPR015422">
    <property type="entry name" value="PyrdxlP-dep_Trfase_small"/>
</dbReference>
<dbReference type="CDD" id="cd00614">
    <property type="entry name" value="CGS_like"/>
    <property type="match status" value="1"/>
</dbReference>
<accession>A0ABM9N5L3</accession>
<protein>
    <submittedName>
        <fullName evidence="5">Cystathionine beta-lyase/cystathionine gamma-synthase (MetC)</fullName>
        <ecNumber evidence="5">4.4.1.1</ecNumber>
        <ecNumber evidence="5">4.4.1.2</ecNumber>
        <ecNumber evidence="5">4.4.1.8</ecNumber>
    </submittedName>
</protein>
<evidence type="ECO:0000256" key="2">
    <source>
        <dbReference type="ARBA" id="ARBA00009077"/>
    </source>
</evidence>
<dbReference type="InterPro" id="IPR000277">
    <property type="entry name" value="Cys/Met-Metab_PyrdxlP-dep_enz"/>
</dbReference>
<gene>
    <name evidence="5" type="ORF">R54876_GBNLAHCA_01028</name>
</gene>
<dbReference type="InterPro" id="IPR015421">
    <property type="entry name" value="PyrdxlP-dep_Trfase_major"/>
</dbReference>
<dbReference type="EC" id="4.4.1.8" evidence="5"/>
<dbReference type="Gene3D" id="3.40.640.10">
    <property type="entry name" value="Type I PLP-dependent aspartate aminotransferase-like (Major domain)"/>
    <property type="match status" value="1"/>
</dbReference>
<sequence length="369" mass="40836">MTTTPVQLTCQFISRQPLPLTTLMGKTSTTIPVHSTPHENTWKKQIAALEEAQHGFAFASGSAAIHAVFSFFRPGDHILVSKHIYGGTFRLIHDYLEKLEIEFTPVDTQNLEEVEAAVKENTRAIYFEPVDNPFLKVTSIRTISAIARRHKFLTIVDNTFLTPYLQQALKLGADVVIHSATKYLAGHSDVIAGLVVTDDKAVADHVYFAQNAIGGILAPQDCNIVIRGIKTLSVRLDRHIKNAQKVLAYLESRDDVISKIYYPGQAGDASDQVAKEEIKGYGGVISFEVNDKVDAKKLVNNTKLIWLAVSLGSVESLIELPYFMTHAELPVEEREKAGIKTNLVRLSVGLEDPEDLIADLDQAFKIAEK</sequence>
<evidence type="ECO:0000256" key="3">
    <source>
        <dbReference type="ARBA" id="ARBA00022898"/>
    </source>
</evidence>